<comment type="caution">
    <text evidence="8">The sequence shown here is derived from an EMBL/GenBank/DDBJ whole genome shotgun (WGS) entry which is preliminary data.</text>
</comment>
<dbReference type="GO" id="GO:0055085">
    <property type="term" value="P:transmembrane transport"/>
    <property type="evidence" value="ECO:0007669"/>
    <property type="project" value="InterPro"/>
</dbReference>
<feature type="transmembrane region" description="Helical" evidence="7">
    <location>
        <begin position="87"/>
        <end position="110"/>
    </location>
</feature>
<comment type="similarity">
    <text evidence="2 6">Belongs to the ABC-3 integral membrane protein family.</text>
</comment>
<feature type="transmembrane region" description="Helical" evidence="7">
    <location>
        <begin position="130"/>
        <end position="148"/>
    </location>
</feature>
<gene>
    <name evidence="8" type="ORF">E6H04_07265</name>
</gene>
<sequence>MSLWHYAFVQQALVAGAVTAIVAGFVGPFVTARNMGFAVHGLAEVGFTGAAGAVLVGLPAELGLLAACFAAALAIGVLGVRLRERDIAIGTILAFGLGLGVLFLSLYTRYATEAFSILFGTIMAVSRDDVVRSAVVGAVVLVALAVVYRPLRFATVDPEAAEARGVPMRLISAVFLLILALAVAEAAQVVGVLLVLTLLITPAGAAQRLTPHPGLVILYSIVIAVVATGGGIACGVVTSLPVSFFVASISLAVYLTARLIGPRAPAARRAAA</sequence>
<evidence type="ECO:0000256" key="2">
    <source>
        <dbReference type="ARBA" id="ARBA00008034"/>
    </source>
</evidence>
<feature type="transmembrane region" description="Helical" evidence="7">
    <location>
        <begin position="12"/>
        <end position="30"/>
    </location>
</feature>
<dbReference type="PANTHER" id="PTHR30477">
    <property type="entry name" value="ABC-TRANSPORTER METAL-BINDING PROTEIN"/>
    <property type="match status" value="1"/>
</dbReference>
<organism evidence="8 9">
    <name type="scientific">Candidatus Segetimicrobium genomatis</name>
    <dbReference type="NCBI Taxonomy" id="2569760"/>
    <lineage>
        <taxon>Bacteria</taxon>
        <taxon>Bacillati</taxon>
        <taxon>Candidatus Sysuimicrobiota</taxon>
        <taxon>Candidatus Sysuimicrobiia</taxon>
        <taxon>Candidatus Sysuimicrobiales</taxon>
        <taxon>Candidatus Segetimicrobiaceae</taxon>
        <taxon>Candidatus Segetimicrobium</taxon>
    </lineage>
</organism>
<protein>
    <submittedName>
        <fullName evidence="8">Metal ABC transporter permease</fullName>
    </submittedName>
</protein>
<feature type="transmembrane region" description="Helical" evidence="7">
    <location>
        <begin position="244"/>
        <end position="261"/>
    </location>
</feature>
<evidence type="ECO:0000313" key="9">
    <source>
        <dbReference type="Proteomes" id="UP000320048"/>
    </source>
</evidence>
<comment type="subcellular location">
    <subcellularLocation>
        <location evidence="6">Cell membrane</location>
        <topology evidence="6">Multi-pass membrane protein</topology>
    </subcellularLocation>
    <subcellularLocation>
        <location evidence="1">Membrane</location>
        <topology evidence="1">Multi-pass membrane protein</topology>
    </subcellularLocation>
</comment>
<evidence type="ECO:0000256" key="5">
    <source>
        <dbReference type="ARBA" id="ARBA00023136"/>
    </source>
</evidence>
<evidence type="ECO:0000256" key="3">
    <source>
        <dbReference type="ARBA" id="ARBA00022692"/>
    </source>
</evidence>
<evidence type="ECO:0000256" key="1">
    <source>
        <dbReference type="ARBA" id="ARBA00004141"/>
    </source>
</evidence>
<keyword evidence="3 6" id="KW-0812">Transmembrane</keyword>
<evidence type="ECO:0000256" key="7">
    <source>
        <dbReference type="SAM" id="Phobius"/>
    </source>
</evidence>
<dbReference type="AlphaFoldDB" id="A0A537JCK1"/>
<dbReference type="EMBL" id="VBAO01000178">
    <property type="protein sequence ID" value="TMI81253.1"/>
    <property type="molecule type" value="Genomic_DNA"/>
</dbReference>
<dbReference type="InterPro" id="IPR037294">
    <property type="entry name" value="ABC_BtuC-like"/>
</dbReference>
<proteinExistence type="inferred from homology"/>
<feature type="transmembrane region" description="Helical" evidence="7">
    <location>
        <begin position="216"/>
        <end position="238"/>
    </location>
</feature>
<evidence type="ECO:0000256" key="4">
    <source>
        <dbReference type="ARBA" id="ARBA00022989"/>
    </source>
</evidence>
<evidence type="ECO:0000256" key="6">
    <source>
        <dbReference type="RuleBase" id="RU003943"/>
    </source>
</evidence>
<dbReference type="PANTHER" id="PTHR30477:SF0">
    <property type="entry name" value="METAL TRANSPORT SYSTEM MEMBRANE PROTEIN TM_0125-RELATED"/>
    <property type="match status" value="1"/>
</dbReference>
<accession>A0A537JCK1</accession>
<dbReference type="GO" id="GO:0043190">
    <property type="term" value="C:ATP-binding cassette (ABC) transporter complex"/>
    <property type="evidence" value="ECO:0007669"/>
    <property type="project" value="InterPro"/>
</dbReference>
<dbReference type="SUPFAM" id="SSF81345">
    <property type="entry name" value="ABC transporter involved in vitamin B12 uptake, BtuC"/>
    <property type="match status" value="1"/>
</dbReference>
<dbReference type="Proteomes" id="UP000320048">
    <property type="component" value="Unassembled WGS sequence"/>
</dbReference>
<dbReference type="Gene3D" id="1.10.3470.10">
    <property type="entry name" value="ABC transporter involved in vitamin B12 uptake, BtuC"/>
    <property type="match status" value="1"/>
</dbReference>
<name>A0A537JCK1_9BACT</name>
<dbReference type="InterPro" id="IPR001626">
    <property type="entry name" value="ABC_TroCD"/>
</dbReference>
<keyword evidence="5 7" id="KW-0472">Membrane</keyword>
<reference evidence="8 9" key="1">
    <citation type="journal article" date="2019" name="Nat. Microbiol.">
        <title>Mediterranean grassland soil C-N compound turnover is dependent on rainfall and depth, and is mediated by genomically divergent microorganisms.</title>
        <authorList>
            <person name="Diamond S."/>
            <person name="Andeer P.F."/>
            <person name="Li Z."/>
            <person name="Crits-Christoph A."/>
            <person name="Burstein D."/>
            <person name="Anantharaman K."/>
            <person name="Lane K.R."/>
            <person name="Thomas B.C."/>
            <person name="Pan C."/>
            <person name="Northen T.R."/>
            <person name="Banfield J.F."/>
        </authorList>
    </citation>
    <scope>NUCLEOTIDE SEQUENCE [LARGE SCALE GENOMIC DNA]</scope>
    <source>
        <strain evidence="8">NP_7</strain>
    </source>
</reference>
<dbReference type="Pfam" id="PF00950">
    <property type="entry name" value="ABC-3"/>
    <property type="match status" value="1"/>
</dbReference>
<feature type="transmembrane region" description="Helical" evidence="7">
    <location>
        <begin position="168"/>
        <end position="184"/>
    </location>
</feature>
<keyword evidence="6" id="KW-0813">Transport</keyword>
<evidence type="ECO:0000313" key="8">
    <source>
        <dbReference type="EMBL" id="TMI81253.1"/>
    </source>
</evidence>
<feature type="transmembrane region" description="Helical" evidence="7">
    <location>
        <begin position="62"/>
        <end position="80"/>
    </location>
</feature>
<feature type="transmembrane region" description="Helical" evidence="7">
    <location>
        <begin position="37"/>
        <end position="56"/>
    </location>
</feature>
<keyword evidence="4 7" id="KW-1133">Transmembrane helix</keyword>